<dbReference type="PANTHER" id="PTHR15002">
    <property type="entry name" value="RIBOSOMAL BIOGENESIS PROTEIN LAS1L"/>
    <property type="match status" value="1"/>
</dbReference>
<comment type="similarity">
    <text evidence="1 6">Belongs to the eukaryotic ribosomal protein eL38 family.</text>
</comment>
<evidence type="ECO:0000256" key="4">
    <source>
        <dbReference type="ARBA" id="ARBA00035235"/>
    </source>
</evidence>
<dbReference type="InterPro" id="IPR007174">
    <property type="entry name" value="Las1"/>
</dbReference>
<dbReference type="GO" id="GO:0003735">
    <property type="term" value="F:structural constituent of ribosome"/>
    <property type="evidence" value="ECO:0007669"/>
    <property type="project" value="InterPro"/>
</dbReference>
<dbReference type="GO" id="GO:0000460">
    <property type="term" value="P:maturation of 5.8S rRNA"/>
    <property type="evidence" value="ECO:0007669"/>
    <property type="project" value="TreeGrafter"/>
</dbReference>
<dbReference type="AlphaFoldDB" id="A0A4E0QVB1"/>
<dbReference type="PANTHER" id="PTHR15002:SF0">
    <property type="entry name" value="RIBOSOMAL BIOGENESIS PROTEIN LAS1L"/>
    <property type="match status" value="1"/>
</dbReference>
<dbReference type="EMBL" id="JXXN02009647">
    <property type="protein sequence ID" value="THD18619.1"/>
    <property type="molecule type" value="Genomic_DNA"/>
</dbReference>
<organism evidence="7 8">
    <name type="scientific">Fasciola hepatica</name>
    <name type="common">Liver fluke</name>
    <dbReference type="NCBI Taxonomy" id="6192"/>
    <lineage>
        <taxon>Eukaryota</taxon>
        <taxon>Metazoa</taxon>
        <taxon>Spiralia</taxon>
        <taxon>Lophotrochozoa</taxon>
        <taxon>Platyhelminthes</taxon>
        <taxon>Trematoda</taxon>
        <taxon>Digenea</taxon>
        <taxon>Plagiorchiida</taxon>
        <taxon>Echinostomata</taxon>
        <taxon>Echinostomatoidea</taxon>
        <taxon>Fasciolidae</taxon>
        <taxon>Fasciola</taxon>
    </lineage>
</organism>
<keyword evidence="3 6" id="KW-0687">Ribonucleoprotein</keyword>
<reference evidence="7" key="1">
    <citation type="submission" date="2019-03" db="EMBL/GenBank/DDBJ databases">
        <title>Improved annotation for the trematode Fasciola hepatica.</title>
        <authorList>
            <person name="Choi Y.-J."/>
            <person name="Martin J."/>
            <person name="Mitreva M."/>
        </authorList>
    </citation>
    <scope>NUCLEOTIDE SEQUENCE [LARGE SCALE GENOMIC DNA]</scope>
</reference>
<dbReference type="GO" id="GO:0000470">
    <property type="term" value="P:maturation of LSU-rRNA"/>
    <property type="evidence" value="ECO:0007669"/>
    <property type="project" value="TreeGrafter"/>
</dbReference>
<accession>A0A4E0QVB1</accession>
<proteinExistence type="inferred from homology"/>
<evidence type="ECO:0000313" key="8">
    <source>
        <dbReference type="Proteomes" id="UP000230066"/>
    </source>
</evidence>
<evidence type="ECO:0000256" key="1">
    <source>
        <dbReference type="ARBA" id="ARBA00007803"/>
    </source>
</evidence>
<comment type="caution">
    <text evidence="7">The sequence shown here is derived from an EMBL/GenBank/DDBJ whole genome shotgun (WGS) entry which is preliminary data.</text>
</comment>
<dbReference type="Pfam" id="PF04031">
    <property type="entry name" value="Las1"/>
    <property type="match status" value="1"/>
</dbReference>
<evidence type="ECO:0000256" key="6">
    <source>
        <dbReference type="RuleBase" id="RU003445"/>
    </source>
</evidence>
<dbReference type="GO" id="GO:0030687">
    <property type="term" value="C:preribosome, large subunit precursor"/>
    <property type="evidence" value="ECO:0007669"/>
    <property type="project" value="TreeGrafter"/>
</dbReference>
<name>A0A4E0QVB1_FASHE</name>
<protein>
    <recommendedName>
        <fullName evidence="4">Large ribosomal subunit protein eL38</fullName>
    </recommendedName>
    <alternativeName>
        <fullName evidence="5">60S ribosomal protein L38</fullName>
    </alternativeName>
</protein>
<evidence type="ECO:0000256" key="2">
    <source>
        <dbReference type="ARBA" id="ARBA00022980"/>
    </source>
</evidence>
<gene>
    <name evidence="7" type="ORF">D915_010757</name>
</gene>
<evidence type="ECO:0000256" key="3">
    <source>
        <dbReference type="ARBA" id="ARBA00023274"/>
    </source>
</evidence>
<dbReference type="Proteomes" id="UP000230066">
    <property type="component" value="Unassembled WGS sequence"/>
</dbReference>
<dbReference type="GO" id="GO:0004519">
    <property type="term" value="F:endonuclease activity"/>
    <property type="evidence" value="ECO:0007669"/>
    <property type="project" value="InterPro"/>
</dbReference>
<dbReference type="Pfam" id="PF01781">
    <property type="entry name" value="Ribosomal_L38e"/>
    <property type="match status" value="1"/>
</dbReference>
<dbReference type="GO" id="GO:0006412">
    <property type="term" value="P:translation"/>
    <property type="evidence" value="ECO:0007669"/>
    <property type="project" value="InterPro"/>
</dbReference>
<sequence>MDVNFRHVAWASTDNFSVVAEALAKGDDASLKYASEVIGAWLTRLPPSKIPRSILCTYHLLVAYLENSDQSLALALMRFVSLLSSEDQDRDRPYLAAPLLSLARQAGLPSWLVDLRNDVAHGSLPSPALLASGFHWASKCLTEFWLANASHMSGIVTAHNDLFNAAVVSLGAILKGSDGCPLKDVEAALANQPLSIPLIQRAVRLFLSLTLHAKRKRSRILDVCSSAAVLLDLMRRKHVLHHFVLCFLLSGTSESGPNEFANWIEWSLCWTRAISQRRLGNSCDLSKYLDDEICAMFDWRRAVKHVLYDNCCLQTRDLCVELIGNIPDHSARVKDRLIYLLDLYLGLVSVRISETSLESRKQSENVWSHADLGWADVPLGADIGHSSLISECPTLAGENAPTSRQYQGFFAQDTTSRCKVRFLYTLVVTEKEKVGKIKSSLPPNLTVKEIK</sequence>
<dbReference type="Gene3D" id="3.30.720.90">
    <property type="match status" value="1"/>
</dbReference>
<dbReference type="GO" id="GO:0090730">
    <property type="term" value="C:Las1 complex"/>
    <property type="evidence" value="ECO:0007669"/>
    <property type="project" value="InterPro"/>
</dbReference>
<dbReference type="GO" id="GO:0005840">
    <property type="term" value="C:ribosome"/>
    <property type="evidence" value="ECO:0007669"/>
    <property type="project" value="UniProtKB-KW"/>
</dbReference>
<dbReference type="InterPro" id="IPR002675">
    <property type="entry name" value="Ribosomal_eL38"/>
</dbReference>
<evidence type="ECO:0000256" key="5">
    <source>
        <dbReference type="ARBA" id="ARBA00035338"/>
    </source>
</evidence>
<keyword evidence="2 6" id="KW-0689">Ribosomal protein</keyword>
<evidence type="ECO:0000313" key="7">
    <source>
        <dbReference type="EMBL" id="THD18619.1"/>
    </source>
</evidence>
<keyword evidence="8" id="KW-1185">Reference proteome</keyword>
<dbReference type="InterPro" id="IPR038464">
    <property type="entry name" value="Ribosomal_eL38_sf"/>
</dbReference>